<sequence length="121" mass="12890">MIIELDPASKEPPSAQVRSAIAFAIASGELAPDEPLPTIRQLAGDLGVAPNTIARAYRDLEAAGLVRARGRHGTRVAPSPPAPTVEHETRRQVDALVDDARRRGLDTSTILRLVSDALARP</sequence>
<dbReference type="SMART" id="SM00345">
    <property type="entry name" value="HTH_GNTR"/>
    <property type="match status" value="1"/>
</dbReference>
<dbReference type="PANTHER" id="PTHR38445:SF9">
    <property type="entry name" value="HTH-TYPE TRANSCRIPTIONAL REPRESSOR YTRA"/>
    <property type="match status" value="1"/>
</dbReference>
<evidence type="ECO:0000256" key="2">
    <source>
        <dbReference type="ARBA" id="ARBA00023125"/>
    </source>
</evidence>
<gene>
    <name evidence="6" type="ORF">UFOPK1493_04311</name>
</gene>
<keyword evidence="3" id="KW-0804">Transcription</keyword>
<keyword evidence="2" id="KW-0238">DNA-binding</keyword>
<evidence type="ECO:0000256" key="1">
    <source>
        <dbReference type="ARBA" id="ARBA00023015"/>
    </source>
</evidence>
<dbReference type="SUPFAM" id="SSF46785">
    <property type="entry name" value="Winged helix' DNA-binding domain"/>
    <property type="match status" value="1"/>
</dbReference>
<feature type="domain" description="HTH gntR-type" evidence="5">
    <location>
        <begin position="11"/>
        <end position="79"/>
    </location>
</feature>
<evidence type="ECO:0000256" key="4">
    <source>
        <dbReference type="SAM" id="MobiDB-lite"/>
    </source>
</evidence>
<dbReference type="InterPro" id="IPR036390">
    <property type="entry name" value="WH_DNA-bd_sf"/>
</dbReference>
<dbReference type="CDD" id="cd07377">
    <property type="entry name" value="WHTH_GntR"/>
    <property type="match status" value="1"/>
</dbReference>
<dbReference type="GO" id="GO:0003700">
    <property type="term" value="F:DNA-binding transcription factor activity"/>
    <property type="evidence" value="ECO:0007669"/>
    <property type="project" value="InterPro"/>
</dbReference>
<proteinExistence type="predicted"/>
<name>A0A6J6GPQ7_9ZZZZ</name>
<dbReference type="AlphaFoldDB" id="A0A6J6GPQ7"/>
<keyword evidence="1" id="KW-0805">Transcription regulation</keyword>
<evidence type="ECO:0000313" key="6">
    <source>
        <dbReference type="EMBL" id="CAB4600835.1"/>
    </source>
</evidence>
<evidence type="ECO:0000259" key="5">
    <source>
        <dbReference type="PROSITE" id="PS50949"/>
    </source>
</evidence>
<dbReference type="PANTHER" id="PTHR38445">
    <property type="entry name" value="HTH-TYPE TRANSCRIPTIONAL REPRESSOR YTRA"/>
    <property type="match status" value="1"/>
</dbReference>
<dbReference type="InterPro" id="IPR000524">
    <property type="entry name" value="Tscrpt_reg_HTH_GntR"/>
</dbReference>
<feature type="region of interest" description="Disordered" evidence="4">
    <location>
        <begin position="69"/>
        <end position="90"/>
    </location>
</feature>
<dbReference type="GO" id="GO:0003677">
    <property type="term" value="F:DNA binding"/>
    <property type="evidence" value="ECO:0007669"/>
    <property type="project" value="UniProtKB-KW"/>
</dbReference>
<organism evidence="6">
    <name type="scientific">freshwater metagenome</name>
    <dbReference type="NCBI Taxonomy" id="449393"/>
    <lineage>
        <taxon>unclassified sequences</taxon>
        <taxon>metagenomes</taxon>
        <taxon>ecological metagenomes</taxon>
    </lineage>
</organism>
<reference evidence="6" key="1">
    <citation type="submission" date="2020-05" db="EMBL/GenBank/DDBJ databases">
        <authorList>
            <person name="Chiriac C."/>
            <person name="Salcher M."/>
            <person name="Ghai R."/>
            <person name="Kavagutti S V."/>
        </authorList>
    </citation>
    <scope>NUCLEOTIDE SEQUENCE</scope>
</reference>
<dbReference type="InterPro" id="IPR036388">
    <property type="entry name" value="WH-like_DNA-bd_sf"/>
</dbReference>
<protein>
    <submittedName>
        <fullName evidence="6">Unannotated protein</fullName>
    </submittedName>
</protein>
<evidence type="ECO:0000256" key="3">
    <source>
        <dbReference type="ARBA" id="ARBA00023163"/>
    </source>
</evidence>
<dbReference type="Gene3D" id="1.10.10.10">
    <property type="entry name" value="Winged helix-like DNA-binding domain superfamily/Winged helix DNA-binding domain"/>
    <property type="match status" value="1"/>
</dbReference>
<dbReference type="EMBL" id="CAEZSR010000322">
    <property type="protein sequence ID" value="CAB4600835.1"/>
    <property type="molecule type" value="Genomic_DNA"/>
</dbReference>
<dbReference type="Pfam" id="PF00392">
    <property type="entry name" value="GntR"/>
    <property type="match status" value="1"/>
</dbReference>
<accession>A0A6J6GPQ7</accession>
<dbReference type="PROSITE" id="PS50949">
    <property type="entry name" value="HTH_GNTR"/>
    <property type="match status" value="1"/>
</dbReference>